<feature type="region of interest" description="Disordered" evidence="1">
    <location>
        <begin position="90"/>
        <end position="120"/>
    </location>
</feature>
<feature type="compositionally biased region" description="Acidic residues" evidence="1">
    <location>
        <begin position="97"/>
        <end position="107"/>
    </location>
</feature>
<dbReference type="PANTHER" id="PTHR33344">
    <property type="entry name" value="OS02G0761600 PROTEIN"/>
    <property type="match status" value="1"/>
</dbReference>
<dbReference type="STRING" id="564608.C1MYA8"/>
<organism evidence="3">
    <name type="scientific">Micromonas pusilla (strain CCMP1545)</name>
    <name type="common">Picoplanktonic green alga</name>
    <dbReference type="NCBI Taxonomy" id="564608"/>
    <lineage>
        <taxon>Eukaryota</taxon>
        <taxon>Viridiplantae</taxon>
        <taxon>Chlorophyta</taxon>
        <taxon>Mamiellophyceae</taxon>
        <taxon>Mamiellales</taxon>
        <taxon>Mamiellaceae</taxon>
        <taxon>Micromonas</taxon>
    </lineage>
</organism>
<protein>
    <submittedName>
        <fullName evidence="2">Predicted protein</fullName>
    </submittedName>
</protein>
<dbReference type="AlphaFoldDB" id="C1MYA8"/>
<proteinExistence type="predicted"/>
<dbReference type="eggNOG" id="ENOG502QVZR">
    <property type="taxonomic scope" value="Eukaryota"/>
</dbReference>
<feature type="region of interest" description="Disordered" evidence="1">
    <location>
        <begin position="315"/>
        <end position="342"/>
    </location>
</feature>
<dbReference type="OrthoDB" id="508259at2759"/>
<feature type="compositionally biased region" description="Low complexity" evidence="1">
    <location>
        <begin position="110"/>
        <end position="120"/>
    </location>
</feature>
<evidence type="ECO:0000313" key="3">
    <source>
        <dbReference type="Proteomes" id="UP000001876"/>
    </source>
</evidence>
<evidence type="ECO:0000256" key="1">
    <source>
        <dbReference type="SAM" id="MobiDB-lite"/>
    </source>
</evidence>
<dbReference type="EMBL" id="GG663742">
    <property type="protein sequence ID" value="EEH55018.1"/>
    <property type="molecule type" value="Genomic_DNA"/>
</dbReference>
<reference evidence="2 3" key="1">
    <citation type="journal article" date="2009" name="Science">
        <title>Green evolution and dynamic adaptations revealed by genomes of the marine picoeukaryotes Micromonas.</title>
        <authorList>
            <person name="Worden A.Z."/>
            <person name="Lee J.H."/>
            <person name="Mock T."/>
            <person name="Rouze P."/>
            <person name="Simmons M.P."/>
            <person name="Aerts A.L."/>
            <person name="Allen A.E."/>
            <person name="Cuvelier M.L."/>
            <person name="Derelle E."/>
            <person name="Everett M.V."/>
            <person name="Foulon E."/>
            <person name="Grimwood J."/>
            <person name="Gundlach H."/>
            <person name="Henrissat B."/>
            <person name="Napoli C."/>
            <person name="McDonald S.M."/>
            <person name="Parker M.S."/>
            <person name="Rombauts S."/>
            <person name="Salamov A."/>
            <person name="Von Dassow P."/>
            <person name="Badger J.H."/>
            <person name="Coutinho P.M."/>
            <person name="Demir E."/>
            <person name="Dubchak I."/>
            <person name="Gentemann C."/>
            <person name="Eikrem W."/>
            <person name="Gready J.E."/>
            <person name="John U."/>
            <person name="Lanier W."/>
            <person name="Lindquist E.A."/>
            <person name="Lucas S."/>
            <person name="Mayer K.F."/>
            <person name="Moreau H."/>
            <person name="Not F."/>
            <person name="Otillar R."/>
            <person name="Panaud O."/>
            <person name="Pangilinan J."/>
            <person name="Paulsen I."/>
            <person name="Piegu B."/>
            <person name="Poliakov A."/>
            <person name="Robbens S."/>
            <person name="Schmutz J."/>
            <person name="Toulza E."/>
            <person name="Wyss T."/>
            <person name="Zelensky A."/>
            <person name="Zhou K."/>
            <person name="Armbrust E.V."/>
            <person name="Bhattacharya D."/>
            <person name="Goodenough U.W."/>
            <person name="Van de Peer Y."/>
            <person name="Grigoriev I.V."/>
        </authorList>
    </citation>
    <scope>NUCLEOTIDE SEQUENCE [LARGE SCALE GENOMIC DNA]</scope>
    <source>
        <strain evidence="2 3">CCMP1545</strain>
    </source>
</reference>
<name>C1MYA8_MICPC</name>
<dbReference type="RefSeq" id="XP_003060249.1">
    <property type="nucleotide sequence ID" value="XM_003060203.1"/>
</dbReference>
<dbReference type="PANTHER" id="PTHR33344:SF1">
    <property type="entry name" value="OS06G0214100 PROTEIN"/>
    <property type="match status" value="1"/>
</dbReference>
<dbReference type="KEGG" id="mpp:MICPUCDRAFT_59839"/>
<dbReference type="GeneID" id="9685983"/>
<dbReference type="Proteomes" id="UP000001876">
    <property type="component" value="Unassembled WGS sequence"/>
</dbReference>
<keyword evidence="3" id="KW-1185">Reference proteome</keyword>
<gene>
    <name evidence="2" type="ORF">MICPUCDRAFT_59839</name>
</gene>
<sequence length="375" mass="39172">MALRPVQRIKNRPVTTKLCLCVLLSIFSFTLYRHETSRARAIADAGVGVAAARAAATTAGSARGGASARARAIAALVKAHGVERVEETIAATRASGDGDDAGADDDDAKTTTAKTATPTNATRRVPAAVAVEKTETPSIERAPLAGRTRFVDPLNAVSTPSPARIRACGSPASDAYSSVNASCLLSSPTATSFDATPSARRALIAWIEPRASYDGLAVRWGLGHTVQSAEACAEACREHEPGKAGAEVASLPCNAFAYCPMETPRAQNLNDTMKPKGGGKGDHGGCFEPDAHEHAPGDCWLKFTEAPEAVEVNQARRRGANAGRGFERKRPGGGGGVSYRERHPASPKLVDWTSGVLLPEGWVPSNGTLGPRATW</sequence>
<evidence type="ECO:0000313" key="2">
    <source>
        <dbReference type="EMBL" id="EEH55018.1"/>
    </source>
</evidence>
<accession>C1MYA8</accession>